<keyword evidence="3" id="KW-0418">Kinase</keyword>
<feature type="domain" description="HTH marR-type" evidence="2">
    <location>
        <begin position="33"/>
        <end position="77"/>
    </location>
</feature>
<dbReference type="InterPro" id="IPR036388">
    <property type="entry name" value="WH-like_DNA-bd_sf"/>
</dbReference>
<dbReference type="EMBL" id="FUWS01000010">
    <property type="protein sequence ID" value="SKA29800.1"/>
    <property type="molecule type" value="Genomic_DNA"/>
</dbReference>
<dbReference type="Pfam" id="PF12802">
    <property type="entry name" value="MarR_2"/>
    <property type="match status" value="1"/>
</dbReference>
<dbReference type="CDD" id="cd23763">
    <property type="entry name" value="ASKHA_ATPase_ROK"/>
    <property type="match status" value="1"/>
</dbReference>
<proteinExistence type="inferred from homology"/>
<reference evidence="3 4" key="1">
    <citation type="submission" date="2017-02" db="EMBL/GenBank/DDBJ databases">
        <authorList>
            <person name="Peterson S.W."/>
        </authorList>
    </citation>
    <scope>NUCLEOTIDE SEQUENCE [LARGE SCALE GENOMIC DNA]</scope>
    <source>
        <strain evidence="3 4">DSM 45154</strain>
    </source>
</reference>
<keyword evidence="3" id="KW-0808">Transferase</keyword>
<dbReference type="InterPro" id="IPR000600">
    <property type="entry name" value="ROK"/>
</dbReference>
<protein>
    <submittedName>
        <fullName evidence="3">ROK family protein (Putative glucokinase)</fullName>
    </submittedName>
</protein>
<evidence type="ECO:0000256" key="1">
    <source>
        <dbReference type="ARBA" id="ARBA00006479"/>
    </source>
</evidence>
<evidence type="ECO:0000313" key="3">
    <source>
        <dbReference type="EMBL" id="SKA29800.1"/>
    </source>
</evidence>
<dbReference type="OrthoDB" id="3863906at2"/>
<dbReference type="SUPFAM" id="SSF53067">
    <property type="entry name" value="Actin-like ATPase domain"/>
    <property type="match status" value="1"/>
</dbReference>
<evidence type="ECO:0000259" key="2">
    <source>
        <dbReference type="Pfam" id="PF12802"/>
    </source>
</evidence>
<evidence type="ECO:0000313" key="4">
    <source>
        <dbReference type="Proteomes" id="UP000190637"/>
    </source>
</evidence>
<dbReference type="GO" id="GO:0003700">
    <property type="term" value="F:DNA-binding transcription factor activity"/>
    <property type="evidence" value="ECO:0007669"/>
    <property type="project" value="InterPro"/>
</dbReference>
<dbReference type="Gene3D" id="1.10.10.10">
    <property type="entry name" value="Winged helix-like DNA-binding domain superfamily/Winged helix DNA-binding domain"/>
    <property type="match status" value="1"/>
</dbReference>
<dbReference type="PROSITE" id="PS01125">
    <property type="entry name" value="ROK"/>
    <property type="match status" value="1"/>
</dbReference>
<dbReference type="PANTHER" id="PTHR18964:SF173">
    <property type="entry name" value="GLUCOKINASE"/>
    <property type="match status" value="1"/>
</dbReference>
<dbReference type="CDD" id="cd00090">
    <property type="entry name" value="HTH_ARSR"/>
    <property type="match status" value="1"/>
</dbReference>
<gene>
    <name evidence="3" type="ORF">SAMN02745673_03774</name>
</gene>
<dbReference type="STRING" id="1122192.SAMN02745673_03774"/>
<organism evidence="3 4">
    <name type="scientific">Marinactinospora thermotolerans DSM 45154</name>
    <dbReference type="NCBI Taxonomy" id="1122192"/>
    <lineage>
        <taxon>Bacteria</taxon>
        <taxon>Bacillati</taxon>
        <taxon>Actinomycetota</taxon>
        <taxon>Actinomycetes</taxon>
        <taxon>Streptosporangiales</taxon>
        <taxon>Nocardiopsidaceae</taxon>
        <taxon>Marinactinospora</taxon>
    </lineage>
</organism>
<dbReference type="AlphaFoldDB" id="A0A1T4SNI1"/>
<keyword evidence="4" id="KW-1185">Reference proteome</keyword>
<dbReference type="RefSeq" id="WP_078763012.1">
    <property type="nucleotide sequence ID" value="NZ_FUWS01000010.1"/>
</dbReference>
<comment type="similarity">
    <text evidence="1">Belongs to the ROK (NagC/XylR) family.</text>
</comment>
<dbReference type="GO" id="GO:0016301">
    <property type="term" value="F:kinase activity"/>
    <property type="evidence" value="ECO:0007669"/>
    <property type="project" value="UniProtKB-KW"/>
</dbReference>
<dbReference type="Proteomes" id="UP000190637">
    <property type="component" value="Unassembled WGS sequence"/>
</dbReference>
<dbReference type="InterPro" id="IPR043129">
    <property type="entry name" value="ATPase_NBD"/>
</dbReference>
<accession>A0A1T4SNI1</accession>
<name>A0A1T4SNI1_9ACTN</name>
<dbReference type="InterPro" id="IPR000835">
    <property type="entry name" value="HTH_MarR-typ"/>
</dbReference>
<dbReference type="InterPro" id="IPR036390">
    <property type="entry name" value="WH_DNA-bd_sf"/>
</dbReference>
<dbReference type="Gene3D" id="3.30.420.40">
    <property type="match status" value="2"/>
</dbReference>
<dbReference type="InterPro" id="IPR011991">
    <property type="entry name" value="ArsR-like_HTH"/>
</dbReference>
<dbReference type="PANTHER" id="PTHR18964">
    <property type="entry name" value="ROK (REPRESSOR, ORF, KINASE) FAMILY"/>
    <property type="match status" value="1"/>
</dbReference>
<dbReference type="Pfam" id="PF00480">
    <property type="entry name" value="ROK"/>
    <property type="match status" value="1"/>
</dbReference>
<dbReference type="SUPFAM" id="SSF46785">
    <property type="entry name" value="Winged helix' DNA-binding domain"/>
    <property type="match status" value="1"/>
</dbReference>
<dbReference type="InterPro" id="IPR049874">
    <property type="entry name" value="ROK_cs"/>
</dbReference>
<sequence>MSDVEGPSRPGVAEVAVWQDAHVAAALASRVETRTQARILRLLRDEGPLSRAELADRLRVSRTTVAAEVGRLVELELTEDAGPATSRGGRRSTILDFRTDLRFAGVDIGATSLDVAITDGRLRVLAKAAEEIDVRDGPETVLPAVLRLLRDLLEAQPGPWRLAGAGIGVPGPVDFNRGVPVSPPIMPGWDGYPVRDTMARELGCPVLLDNDVNVMALGEQHSGVARAAQDFLFVKIGTGIGCGIMVGGQMYRGVNGCAGDIGHITVEETGPVCACGEKGCLEAVFGGAALARDALAAAKAGRSPVLSEILERKGALTAADVGAAATRGDPCAVRMVREGGARVGLTLAGLVSFINPGLIVIGGRVANLGHLLLSEIRGVVYRRSLPLATGNMPIVLSELGDDAGVVGAARMVSDALYALE</sequence>